<feature type="signal peptide" evidence="1">
    <location>
        <begin position="1"/>
        <end position="20"/>
    </location>
</feature>
<dbReference type="GO" id="GO:0004175">
    <property type="term" value="F:endopeptidase activity"/>
    <property type="evidence" value="ECO:0007669"/>
    <property type="project" value="TreeGrafter"/>
</dbReference>
<dbReference type="PANTHER" id="PTHR32060:SF30">
    <property type="entry name" value="CARBOXY-TERMINAL PROCESSING PROTEASE CTPA"/>
    <property type="match status" value="1"/>
</dbReference>
<dbReference type="Proteomes" id="UP000270620">
    <property type="component" value="Unassembled WGS sequence"/>
</dbReference>
<dbReference type="InterPro" id="IPR041613">
    <property type="entry name" value="Pept_S41_N"/>
</dbReference>
<dbReference type="PANTHER" id="PTHR32060">
    <property type="entry name" value="TAIL-SPECIFIC PROTEASE"/>
    <property type="match status" value="1"/>
</dbReference>
<keyword evidence="1" id="KW-0732">Signal</keyword>
<dbReference type="SUPFAM" id="SSF52096">
    <property type="entry name" value="ClpP/crotonase"/>
    <property type="match status" value="1"/>
</dbReference>
<reference evidence="3 4" key="1">
    <citation type="submission" date="2018-12" db="EMBL/GenBank/DDBJ databases">
        <title>Mangrovimonas spongiae sp. nov., a novel member of the genus Mangrovimonas isolated from marine sponge.</title>
        <authorList>
            <person name="Zhuang L."/>
            <person name="Luo L."/>
        </authorList>
    </citation>
    <scope>NUCLEOTIDE SEQUENCE [LARGE SCALE GENOMIC DNA]</scope>
    <source>
        <strain evidence="3 4">HN-E26</strain>
    </source>
</reference>
<evidence type="ECO:0000259" key="2">
    <source>
        <dbReference type="SMART" id="SM00245"/>
    </source>
</evidence>
<gene>
    <name evidence="3" type="ORF">EJA19_10490</name>
</gene>
<feature type="domain" description="Tail specific protease" evidence="2">
    <location>
        <begin position="197"/>
        <end position="413"/>
    </location>
</feature>
<dbReference type="GO" id="GO:0030288">
    <property type="term" value="C:outer membrane-bounded periplasmic space"/>
    <property type="evidence" value="ECO:0007669"/>
    <property type="project" value="TreeGrafter"/>
</dbReference>
<evidence type="ECO:0000256" key="1">
    <source>
        <dbReference type="SAM" id="SignalP"/>
    </source>
</evidence>
<evidence type="ECO:0000313" key="3">
    <source>
        <dbReference type="EMBL" id="RSK39342.1"/>
    </source>
</evidence>
<keyword evidence="4" id="KW-1185">Reference proteome</keyword>
<accession>A0A428JYW3</accession>
<dbReference type="RefSeq" id="WP_125468315.1">
    <property type="nucleotide sequence ID" value="NZ_RWBG01000004.1"/>
</dbReference>
<dbReference type="GO" id="GO:0007165">
    <property type="term" value="P:signal transduction"/>
    <property type="evidence" value="ECO:0007669"/>
    <property type="project" value="TreeGrafter"/>
</dbReference>
<dbReference type="InterPro" id="IPR029045">
    <property type="entry name" value="ClpP/crotonase-like_dom_sf"/>
</dbReference>
<dbReference type="GO" id="GO:0008236">
    <property type="term" value="F:serine-type peptidase activity"/>
    <property type="evidence" value="ECO:0007669"/>
    <property type="project" value="InterPro"/>
</dbReference>
<name>A0A428JYW3_9FLAO</name>
<dbReference type="AlphaFoldDB" id="A0A428JYW3"/>
<dbReference type="Gene3D" id="3.90.226.10">
    <property type="entry name" value="2-enoyl-CoA Hydratase, Chain A, domain 1"/>
    <property type="match status" value="1"/>
</dbReference>
<dbReference type="CDD" id="cd07561">
    <property type="entry name" value="Peptidase_S41_CPP_like"/>
    <property type="match status" value="1"/>
</dbReference>
<comment type="caution">
    <text evidence="3">The sequence shown here is derived from an EMBL/GenBank/DDBJ whole genome shotgun (WGS) entry which is preliminary data.</text>
</comment>
<dbReference type="SUPFAM" id="SSF50156">
    <property type="entry name" value="PDZ domain-like"/>
    <property type="match status" value="1"/>
</dbReference>
<evidence type="ECO:0000313" key="4">
    <source>
        <dbReference type="Proteomes" id="UP000270620"/>
    </source>
</evidence>
<dbReference type="OrthoDB" id="7168509at2"/>
<dbReference type="InterPro" id="IPR005151">
    <property type="entry name" value="Tail-specific_protease"/>
</dbReference>
<dbReference type="GO" id="GO:0006508">
    <property type="term" value="P:proteolysis"/>
    <property type="evidence" value="ECO:0007669"/>
    <property type="project" value="InterPro"/>
</dbReference>
<dbReference type="Gene3D" id="3.30.750.170">
    <property type="match status" value="1"/>
</dbReference>
<sequence>MKTIKTIFLLILSLSLFNCFDDLDDNPATTTDINDFVYRGMNIFYLYKYNVPELETNLSQTSNYNSYLNSYSSPETFFESLIYQRETVDRFSWITNNYIALEQQLNSGTNLSNGLEFNFYYEPGSSTNVFAIIRLVLNNSEASSQGLQRGQIIHAVNGTELTANNISSLFNQNNYTLNFADYNDNGTPENNDDFIEPNNTSISLSKTVYTENPVYRTEIIDVNGENLGYLAYNSFTPDFNTQLNNAFSTFQANNVQHLVLDLRYNPGGSVNSATLLGSMVTGQFNGAIFAKLNYNADLQANNSIYNFSNNFDGTSINSLNLDKVYVLTSGSSASASEMIINSLKSYVNVVQIGSSTTGKSQASITIYDSPDYLSRSDANPTHTYAMQPLVAITVNTNDEQVPATGLAPNIEVIEDPKNYGILGNENEPLLAAAIADILGTGRTAPSSFEKAKPISTRINLSPFEDNMHISPEDIK</sequence>
<feature type="chain" id="PRO_5019449500" evidence="1">
    <location>
        <begin position="21"/>
        <end position="475"/>
    </location>
</feature>
<dbReference type="SMART" id="SM00245">
    <property type="entry name" value="TSPc"/>
    <property type="match status" value="1"/>
</dbReference>
<dbReference type="EMBL" id="RWBG01000004">
    <property type="protein sequence ID" value="RSK39342.1"/>
    <property type="molecule type" value="Genomic_DNA"/>
</dbReference>
<dbReference type="Gene3D" id="2.30.42.10">
    <property type="match status" value="1"/>
</dbReference>
<dbReference type="Pfam" id="PF03572">
    <property type="entry name" value="Peptidase_S41"/>
    <property type="match status" value="1"/>
</dbReference>
<dbReference type="Pfam" id="PF18294">
    <property type="entry name" value="Pept_S41_N"/>
    <property type="match status" value="1"/>
</dbReference>
<proteinExistence type="predicted"/>
<protein>
    <submittedName>
        <fullName evidence="3">Peptidase S41</fullName>
    </submittedName>
</protein>
<dbReference type="InterPro" id="IPR036034">
    <property type="entry name" value="PDZ_sf"/>
</dbReference>
<organism evidence="3 4">
    <name type="scientific">Mangrovimonas spongiae</name>
    <dbReference type="NCBI Taxonomy" id="2494697"/>
    <lineage>
        <taxon>Bacteria</taxon>
        <taxon>Pseudomonadati</taxon>
        <taxon>Bacteroidota</taxon>
        <taxon>Flavobacteriia</taxon>
        <taxon>Flavobacteriales</taxon>
        <taxon>Flavobacteriaceae</taxon>
        <taxon>Mangrovimonas</taxon>
    </lineage>
</organism>